<dbReference type="KEGG" id="pcea:J3359_09325"/>
<name>A0A975H555_9FLAO</name>
<dbReference type="RefSeq" id="WP_208076636.1">
    <property type="nucleotide sequence ID" value="NZ_CP071869.1"/>
</dbReference>
<dbReference type="AlphaFoldDB" id="A0A975H555"/>
<dbReference type="KEGG" id="pcea:J3359_09230"/>
<keyword evidence="3 5" id="KW-0238">DNA-binding</keyword>
<comment type="similarity">
    <text evidence="1">Belongs to the 'phage' integrase family.</text>
</comment>
<keyword evidence="4" id="KW-0233">DNA recombination</keyword>
<dbReference type="InterPro" id="IPR011010">
    <property type="entry name" value="DNA_brk_join_enz"/>
</dbReference>
<dbReference type="Proteomes" id="UP000663920">
    <property type="component" value="Chromosome"/>
</dbReference>
<evidence type="ECO:0000259" key="6">
    <source>
        <dbReference type="PROSITE" id="PS51898"/>
    </source>
</evidence>
<evidence type="ECO:0000313" key="10">
    <source>
        <dbReference type="EMBL" id="QTE21049.1"/>
    </source>
</evidence>
<feature type="domain" description="Tyr recombinase" evidence="6">
    <location>
        <begin position="100"/>
        <end position="288"/>
    </location>
</feature>
<evidence type="ECO:0000256" key="1">
    <source>
        <dbReference type="ARBA" id="ARBA00008857"/>
    </source>
</evidence>
<dbReference type="PANTHER" id="PTHR30349">
    <property type="entry name" value="PHAGE INTEGRASE-RELATED"/>
    <property type="match status" value="1"/>
</dbReference>
<dbReference type="InterPro" id="IPR002104">
    <property type="entry name" value="Integrase_catalytic"/>
</dbReference>
<dbReference type="PANTHER" id="PTHR30349:SF41">
    <property type="entry name" value="INTEGRASE_RECOMBINASE PROTEIN MJ0367-RELATED"/>
    <property type="match status" value="1"/>
</dbReference>
<evidence type="ECO:0000256" key="4">
    <source>
        <dbReference type="ARBA" id="ARBA00023172"/>
    </source>
</evidence>
<keyword evidence="11" id="KW-1185">Reference proteome</keyword>
<evidence type="ECO:0000256" key="3">
    <source>
        <dbReference type="ARBA" id="ARBA00023125"/>
    </source>
</evidence>
<accession>A0A975H555</accession>
<dbReference type="PROSITE" id="PS51900">
    <property type="entry name" value="CB"/>
    <property type="match status" value="1"/>
</dbReference>
<proteinExistence type="inferred from homology"/>
<dbReference type="Pfam" id="PF02899">
    <property type="entry name" value="Phage_int_SAM_1"/>
    <property type="match status" value="1"/>
</dbReference>
<organism evidence="8 11">
    <name type="scientific">Polaribacter cellanae</name>
    <dbReference type="NCBI Taxonomy" id="2818493"/>
    <lineage>
        <taxon>Bacteria</taxon>
        <taxon>Pseudomonadati</taxon>
        <taxon>Bacteroidota</taxon>
        <taxon>Flavobacteriia</taxon>
        <taxon>Flavobacteriales</taxon>
        <taxon>Flavobacteriaceae</taxon>
    </lineage>
</organism>
<dbReference type="GO" id="GO:0006310">
    <property type="term" value="P:DNA recombination"/>
    <property type="evidence" value="ECO:0007669"/>
    <property type="project" value="UniProtKB-KW"/>
</dbReference>
<dbReference type="EMBL" id="CP071869">
    <property type="protein sequence ID" value="QTE21032.1"/>
    <property type="molecule type" value="Genomic_DNA"/>
</dbReference>
<dbReference type="InterPro" id="IPR013762">
    <property type="entry name" value="Integrase-like_cat_sf"/>
</dbReference>
<dbReference type="CDD" id="cd00397">
    <property type="entry name" value="DNA_BRE_C"/>
    <property type="match status" value="1"/>
</dbReference>
<dbReference type="EMBL" id="CP071869">
    <property type="protein sequence ID" value="QTE21040.1"/>
    <property type="molecule type" value="Genomic_DNA"/>
</dbReference>
<evidence type="ECO:0000256" key="5">
    <source>
        <dbReference type="PROSITE-ProRule" id="PRU01248"/>
    </source>
</evidence>
<dbReference type="EMBL" id="CP071869">
    <property type="protein sequence ID" value="QTE21049.1"/>
    <property type="molecule type" value="Genomic_DNA"/>
</dbReference>
<dbReference type="InterPro" id="IPR044068">
    <property type="entry name" value="CB"/>
</dbReference>
<evidence type="ECO:0000313" key="9">
    <source>
        <dbReference type="EMBL" id="QTE21040.1"/>
    </source>
</evidence>
<evidence type="ECO:0000259" key="7">
    <source>
        <dbReference type="PROSITE" id="PS51900"/>
    </source>
</evidence>
<dbReference type="InterPro" id="IPR010998">
    <property type="entry name" value="Integrase_recombinase_N"/>
</dbReference>
<keyword evidence="2" id="KW-0229">DNA integration</keyword>
<feature type="domain" description="Core-binding (CB)" evidence="7">
    <location>
        <begin position="1"/>
        <end position="78"/>
    </location>
</feature>
<dbReference type="Pfam" id="PF00589">
    <property type="entry name" value="Phage_integrase"/>
    <property type="match status" value="1"/>
</dbReference>
<evidence type="ECO:0000256" key="2">
    <source>
        <dbReference type="ARBA" id="ARBA00022908"/>
    </source>
</evidence>
<dbReference type="GO" id="GO:0003677">
    <property type="term" value="F:DNA binding"/>
    <property type="evidence" value="ECO:0007669"/>
    <property type="project" value="UniProtKB-UniRule"/>
</dbReference>
<dbReference type="InterPro" id="IPR004107">
    <property type="entry name" value="Integrase_SAM-like_N"/>
</dbReference>
<dbReference type="SUPFAM" id="SSF56349">
    <property type="entry name" value="DNA breaking-rejoining enzymes"/>
    <property type="match status" value="1"/>
</dbReference>
<dbReference type="KEGG" id="pcea:J3359_09275"/>
<evidence type="ECO:0000313" key="8">
    <source>
        <dbReference type="EMBL" id="QTE21032.1"/>
    </source>
</evidence>
<gene>
    <name evidence="8" type="ORF">J3359_09230</name>
    <name evidence="9" type="ORF">J3359_09275</name>
    <name evidence="10" type="ORF">J3359_09325</name>
</gene>
<evidence type="ECO:0000313" key="11">
    <source>
        <dbReference type="Proteomes" id="UP000663920"/>
    </source>
</evidence>
<dbReference type="Gene3D" id="1.10.150.130">
    <property type="match status" value="1"/>
</dbReference>
<dbReference type="PROSITE" id="PS51898">
    <property type="entry name" value="TYR_RECOMBINASE"/>
    <property type="match status" value="1"/>
</dbReference>
<dbReference type="Gene3D" id="1.10.443.10">
    <property type="entry name" value="Intergrase catalytic core"/>
    <property type="match status" value="1"/>
</dbReference>
<dbReference type="GO" id="GO:0015074">
    <property type="term" value="P:DNA integration"/>
    <property type="evidence" value="ECO:0007669"/>
    <property type="project" value="UniProtKB-KW"/>
</dbReference>
<reference evidence="8 11" key="1">
    <citation type="submission" date="2021-03" db="EMBL/GenBank/DDBJ databases">
        <title>Complete genome of Polaribacter_sp.SM13.</title>
        <authorList>
            <person name="Jeong S.W."/>
            <person name="Bae J.W."/>
        </authorList>
    </citation>
    <scope>NUCLEOTIDE SEQUENCE [LARGE SCALE GENOMIC DNA]</scope>
    <source>
        <strain evidence="8 11">SM13</strain>
    </source>
</reference>
<protein>
    <submittedName>
        <fullName evidence="8">Tyrosine-type recombinase/integrase</fullName>
    </submittedName>
</protein>
<sequence length="294" mass="35183">MSYKEYLQKEQHSTISIQRYVWRLTDYKNWCKNSNYNPQLIDYKTLLQYIKYLQAKNWKPESVNNQIRGIKYYYDYLIAKNIRIDNPAEDVKVKRTRIKVLANLLSTDELEDLYYSYETENINDFYFTATAKRNKVITGLIVYQALNNGTLAKLQVDDLQLYKGKIDVPSTKRSNPRTLLLKPWQVIELMEYINEYRPKIQQHIKLYNDTLFPLNTNQFNTILNSIIKKLKQINYKVENLQQLRASVITDWLTKHNIREVQQMCGHKYIGSTERYQQDNLENLQEAITKFHPIN</sequence>
<dbReference type="InterPro" id="IPR050090">
    <property type="entry name" value="Tyrosine_recombinase_XerCD"/>
</dbReference>